<comment type="similarity">
    <text evidence="2 9">Belongs to the TonB-dependent receptor family.</text>
</comment>
<keyword evidence="5 9" id="KW-0812">Transmembrane</keyword>
<keyword evidence="4 9" id="KW-1134">Transmembrane beta strand</keyword>
<name>A0ABX6P5K2_9BURK</name>
<keyword evidence="3 9" id="KW-0813">Transport</keyword>
<keyword evidence="8 9" id="KW-0998">Cell outer membrane</keyword>
<reference evidence="13 14" key="1">
    <citation type="submission" date="2020-05" db="EMBL/GenBank/DDBJ databases">
        <title>Ramlibacter rhizophilus sp. nov., isolated from rhizosphere soil of national flower Mugunghwa from South Korea.</title>
        <authorList>
            <person name="Zheng-Fei Y."/>
            <person name="Huan T."/>
        </authorList>
    </citation>
    <scope>NUCLEOTIDE SEQUENCE [LARGE SCALE GENOMIC DNA]</scope>
    <source>
        <strain evidence="13 14">H242</strain>
    </source>
</reference>
<dbReference type="SUPFAM" id="SSF56935">
    <property type="entry name" value="Porins"/>
    <property type="match status" value="1"/>
</dbReference>
<feature type="region of interest" description="Disordered" evidence="10">
    <location>
        <begin position="318"/>
        <end position="362"/>
    </location>
</feature>
<feature type="domain" description="TonB-dependent receptor plug" evidence="12">
    <location>
        <begin position="43"/>
        <end position="151"/>
    </location>
</feature>
<evidence type="ECO:0000259" key="12">
    <source>
        <dbReference type="Pfam" id="PF07715"/>
    </source>
</evidence>
<dbReference type="PANTHER" id="PTHR30442:SF0">
    <property type="entry name" value="FE(3+) DICITRATE TRANSPORT PROTEIN FECA"/>
    <property type="match status" value="1"/>
</dbReference>
<dbReference type="Pfam" id="PF07715">
    <property type="entry name" value="Plug"/>
    <property type="match status" value="1"/>
</dbReference>
<proteinExistence type="inferred from homology"/>
<comment type="subcellular location">
    <subcellularLocation>
        <location evidence="1 9">Cell outer membrane</location>
        <topology evidence="1 9">Multi-pass membrane protein</topology>
    </subcellularLocation>
</comment>
<evidence type="ECO:0000313" key="14">
    <source>
        <dbReference type="Proteomes" id="UP000500826"/>
    </source>
</evidence>
<evidence type="ECO:0000256" key="6">
    <source>
        <dbReference type="ARBA" id="ARBA00023136"/>
    </source>
</evidence>
<evidence type="ECO:0000256" key="2">
    <source>
        <dbReference type="ARBA" id="ARBA00009810"/>
    </source>
</evidence>
<evidence type="ECO:0000256" key="9">
    <source>
        <dbReference type="PROSITE-ProRule" id="PRU01360"/>
    </source>
</evidence>
<dbReference type="PANTHER" id="PTHR30442">
    <property type="entry name" value="IRON III DICITRATE TRANSPORT PROTEIN FECA"/>
    <property type="match status" value="1"/>
</dbReference>
<keyword evidence="11" id="KW-0732">Signal</keyword>
<feature type="chain" id="PRO_5046208499" evidence="11">
    <location>
        <begin position="24"/>
        <end position="362"/>
    </location>
</feature>
<dbReference type="EMBL" id="CP053418">
    <property type="protein sequence ID" value="QJW84271.1"/>
    <property type="molecule type" value="Genomic_DNA"/>
</dbReference>
<sequence length="362" mass="37417">MHRLRARAPVAAAASLASSTLLAQSATLPENRVTATRFSENTQSLPVGVSVITAEEIRASGATTVNEAISRLLGVPGRKDLYGGGETQLDLRGFGATADNNQVIVIDGVRVSEADLSGTRIAGIPIDSVERIEVLRGNGAVLYGEGATGGVIVITTRAGSGRQRPNGGTVYGAAGSNGLREGRAGVTVNAGGFTFDADVQKRREDGWRQNSASDIDAAGVTGQWSNSWLRLGARVSRDELDARLPGGLSTAQYDADPRQSVTPNDTASLRNERAAVFGRAEVAGWELAFDAGTRTRELRSLNAGFAYDYDIEADFRASEGATSAASATSPTSSSPASTGTTGGATCSAPSDRPRRSAPAAST</sequence>
<evidence type="ECO:0000256" key="11">
    <source>
        <dbReference type="SAM" id="SignalP"/>
    </source>
</evidence>
<keyword evidence="14" id="KW-1185">Reference proteome</keyword>
<feature type="signal peptide" evidence="11">
    <location>
        <begin position="1"/>
        <end position="23"/>
    </location>
</feature>
<keyword evidence="6 9" id="KW-0472">Membrane</keyword>
<gene>
    <name evidence="13" type="ORF">HK414_11825</name>
</gene>
<evidence type="ECO:0000256" key="3">
    <source>
        <dbReference type="ARBA" id="ARBA00022448"/>
    </source>
</evidence>
<evidence type="ECO:0000256" key="10">
    <source>
        <dbReference type="SAM" id="MobiDB-lite"/>
    </source>
</evidence>
<evidence type="ECO:0000256" key="1">
    <source>
        <dbReference type="ARBA" id="ARBA00004571"/>
    </source>
</evidence>
<protein>
    <submittedName>
        <fullName evidence="13">TonB-dependent receptor</fullName>
    </submittedName>
</protein>
<dbReference type="InterPro" id="IPR012910">
    <property type="entry name" value="Plug_dom"/>
</dbReference>
<dbReference type="Gene3D" id="2.170.130.10">
    <property type="entry name" value="TonB-dependent receptor, plug domain"/>
    <property type="match status" value="1"/>
</dbReference>
<dbReference type="PROSITE" id="PS52016">
    <property type="entry name" value="TONB_DEPENDENT_REC_3"/>
    <property type="match status" value="1"/>
</dbReference>
<evidence type="ECO:0000256" key="8">
    <source>
        <dbReference type="ARBA" id="ARBA00023237"/>
    </source>
</evidence>
<organism evidence="13 14">
    <name type="scientific">Ramlibacter terrae</name>
    <dbReference type="NCBI Taxonomy" id="2732511"/>
    <lineage>
        <taxon>Bacteria</taxon>
        <taxon>Pseudomonadati</taxon>
        <taxon>Pseudomonadota</taxon>
        <taxon>Betaproteobacteria</taxon>
        <taxon>Burkholderiales</taxon>
        <taxon>Comamonadaceae</taxon>
        <taxon>Ramlibacter</taxon>
    </lineage>
</organism>
<accession>A0ABX6P5K2</accession>
<dbReference type="Gene3D" id="2.40.170.20">
    <property type="entry name" value="TonB-dependent receptor, beta-barrel domain"/>
    <property type="match status" value="1"/>
</dbReference>
<keyword evidence="7 13" id="KW-0675">Receptor</keyword>
<evidence type="ECO:0000256" key="4">
    <source>
        <dbReference type="ARBA" id="ARBA00022452"/>
    </source>
</evidence>
<dbReference type="Proteomes" id="UP000500826">
    <property type="component" value="Chromosome"/>
</dbReference>
<evidence type="ECO:0000256" key="5">
    <source>
        <dbReference type="ARBA" id="ARBA00022692"/>
    </source>
</evidence>
<evidence type="ECO:0000313" key="13">
    <source>
        <dbReference type="EMBL" id="QJW84271.1"/>
    </source>
</evidence>
<dbReference type="InterPro" id="IPR037066">
    <property type="entry name" value="Plug_dom_sf"/>
</dbReference>
<feature type="compositionally biased region" description="Low complexity" evidence="10">
    <location>
        <begin position="318"/>
        <end position="350"/>
    </location>
</feature>
<dbReference type="InterPro" id="IPR039426">
    <property type="entry name" value="TonB-dep_rcpt-like"/>
</dbReference>
<feature type="region of interest" description="Disordered" evidence="10">
    <location>
        <begin position="247"/>
        <end position="267"/>
    </location>
</feature>
<evidence type="ECO:0000256" key="7">
    <source>
        <dbReference type="ARBA" id="ARBA00023170"/>
    </source>
</evidence>
<dbReference type="InterPro" id="IPR036942">
    <property type="entry name" value="Beta-barrel_TonB_sf"/>
</dbReference>